<comment type="caution">
    <text evidence="3">The sequence shown here is derived from an EMBL/GenBank/DDBJ whole genome shotgun (WGS) entry which is preliminary data.</text>
</comment>
<evidence type="ECO:0000256" key="2">
    <source>
        <dbReference type="SAM" id="Phobius"/>
    </source>
</evidence>
<evidence type="ECO:0000256" key="1">
    <source>
        <dbReference type="SAM" id="MobiDB-lite"/>
    </source>
</evidence>
<keyword evidence="2" id="KW-1133">Transmembrane helix</keyword>
<dbReference type="Proteomes" id="UP001219525">
    <property type="component" value="Unassembled WGS sequence"/>
</dbReference>
<feature type="transmembrane region" description="Helical" evidence="2">
    <location>
        <begin position="97"/>
        <end position="117"/>
    </location>
</feature>
<keyword evidence="2" id="KW-0472">Membrane</keyword>
<evidence type="ECO:0000313" key="4">
    <source>
        <dbReference type="Proteomes" id="UP001219525"/>
    </source>
</evidence>
<organism evidence="3 4">
    <name type="scientific">Mycena pura</name>
    <dbReference type="NCBI Taxonomy" id="153505"/>
    <lineage>
        <taxon>Eukaryota</taxon>
        <taxon>Fungi</taxon>
        <taxon>Dikarya</taxon>
        <taxon>Basidiomycota</taxon>
        <taxon>Agaricomycotina</taxon>
        <taxon>Agaricomycetes</taxon>
        <taxon>Agaricomycetidae</taxon>
        <taxon>Agaricales</taxon>
        <taxon>Marasmiineae</taxon>
        <taxon>Mycenaceae</taxon>
        <taxon>Mycena</taxon>
    </lineage>
</organism>
<proteinExistence type="predicted"/>
<dbReference type="AlphaFoldDB" id="A0AAD6Y2Y0"/>
<keyword evidence="4" id="KW-1185">Reference proteome</keyword>
<gene>
    <name evidence="3" type="ORF">GGX14DRAFT_573450</name>
</gene>
<name>A0AAD6Y2Y0_9AGAR</name>
<feature type="transmembrane region" description="Helical" evidence="2">
    <location>
        <begin position="235"/>
        <end position="257"/>
    </location>
</feature>
<protein>
    <submittedName>
        <fullName evidence="3">Uncharacterized protein</fullName>
    </submittedName>
</protein>
<feature type="transmembrane region" description="Helical" evidence="2">
    <location>
        <begin position="124"/>
        <end position="143"/>
    </location>
</feature>
<keyword evidence="2" id="KW-0812">Transmembrane</keyword>
<feature type="transmembrane region" description="Helical" evidence="2">
    <location>
        <begin position="163"/>
        <end position="185"/>
    </location>
</feature>
<feature type="region of interest" description="Disordered" evidence="1">
    <location>
        <begin position="275"/>
        <end position="294"/>
    </location>
</feature>
<feature type="transmembrane region" description="Helical" evidence="2">
    <location>
        <begin position="12"/>
        <end position="34"/>
    </location>
</feature>
<sequence length="354" mass="38476">MSTTASIPPSDQIHASFGVIFNGYSVSFIGYGFTFYRTSSHSSPSTQRRRYSVRMISLIVLTSCAKPCPVSEAVYFYVVSSLPYFGGLVFVTPKFNVALLLSVITVVVAQWVYAAHLWQMRKSVLSCAIGATSTAALSLGITMVSLSMKQPTFAHWSVPHMKIIISLTHTFVFVATALIFGAMAVSRTERQTPFESSRRLEPAQHLLTHSISHGGLGAALQLACLITFVSRPHKLLWLPFYLVGTKVFINGLIYMYVPRPTTEWLTLTLTPAPSSHRVNSREIPRPGGGSTATSTAAQIGTATTGSVMFSTTRTVDISPAIRRDEDGVYAHSKGAFAAQDRGDAFGDVINAHKD</sequence>
<dbReference type="EMBL" id="JARJCW010000072">
    <property type="protein sequence ID" value="KAJ7198574.1"/>
    <property type="molecule type" value="Genomic_DNA"/>
</dbReference>
<feature type="transmembrane region" description="Helical" evidence="2">
    <location>
        <begin position="55"/>
        <end position="77"/>
    </location>
</feature>
<accession>A0AAD6Y2Y0</accession>
<reference evidence="3" key="1">
    <citation type="submission" date="2023-03" db="EMBL/GenBank/DDBJ databases">
        <title>Massive genome expansion in bonnet fungi (Mycena s.s.) driven by repeated elements and novel gene families across ecological guilds.</title>
        <authorList>
            <consortium name="Lawrence Berkeley National Laboratory"/>
            <person name="Harder C.B."/>
            <person name="Miyauchi S."/>
            <person name="Viragh M."/>
            <person name="Kuo A."/>
            <person name="Thoen E."/>
            <person name="Andreopoulos B."/>
            <person name="Lu D."/>
            <person name="Skrede I."/>
            <person name="Drula E."/>
            <person name="Henrissat B."/>
            <person name="Morin E."/>
            <person name="Kohler A."/>
            <person name="Barry K."/>
            <person name="LaButti K."/>
            <person name="Morin E."/>
            <person name="Salamov A."/>
            <person name="Lipzen A."/>
            <person name="Mereny Z."/>
            <person name="Hegedus B."/>
            <person name="Baldrian P."/>
            <person name="Stursova M."/>
            <person name="Weitz H."/>
            <person name="Taylor A."/>
            <person name="Grigoriev I.V."/>
            <person name="Nagy L.G."/>
            <person name="Martin F."/>
            <person name="Kauserud H."/>
        </authorList>
    </citation>
    <scope>NUCLEOTIDE SEQUENCE</scope>
    <source>
        <strain evidence="3">9144</strain>
    </source>
</reference>
<evidence type="ECO:0000313" key="3">
    <source>
        <dbReference type="EMBL" id="KAJ7198574.1"/>
    </source>
</evidence>